<dbReference type="OrthoDB" id="7854943at2759"/>
<evidence type="ECO:0000256" key="1">
    <source>
        <dbReference type="ARBA" id="ARBA00001198"/>
    </source>
</evidence>
<feature type="compositionally biased region" description="Pro residues" evidence="11">
    <location>
        <begin position="289"/>
        <end position="298"/>
    </location>
</feature>
<dbReference type="GO" id="GO:0005634">
    <property type="term" value="C:nucleus"/>
    <property type="evidence" value="ECO:0007669"/>
    <property type="project" value="UniProtKB-SubCell"/>
</dbReference>
<dbReference type="GeneID" id="115622969"/>
<comment type="similarity">
    <text evidence="10">Belongs to the peptidase T1B family.</text>
</comment>
<keyword evidence="7 10" id="KW-0539">Nucleus</keyword>
<evidence type="ECO:0000256" key="6">
    <source>
        <dbReference type="ARBA" id="ARBA00022942"/>
    </source>
</evidence>
<keyword evidence="6 10" id="KW-0647">Proteasome</keyword>
<dbReference type="InterPro" id="IPR001353">
    <property type="entry name" value="Proteasome_sua/b"/>
</dbReference>
<dbReference type="GO" id="GO:0051603">
    <property type="term" value="P:proteolysis involved in protein catabolic process"/>
    <property type="evidence" value="ECO:0007669"/>
    <property type="project" value="InterPro"/>
</dbReference>
<keyword evidence="5" id="KW-0378">Hydrolase</keyword>
<dbReference type="GO" id="GO:0005839">
    <property type="term" value="C:proteasome core complex"/>
    <property type="evidence" value="ECO:0007669"/>
    <property type="project" value="InterPro"/>
</dbReference>
<evidence type="ECO:0000256" key="10">
    <source>
        <dbReference type="RuleBase" id="RU004203"/>
    </source>
</evidence>
<dbReference type="InterPro" id="IPR023333">
    <property type="entry name" value="Proteasome_suB-type"/>
</dbReference>
<evidence type="ECO:0000256" key="7">
    <source>
        <dbReference type="ARBA" id="ARBA00023242"/>
    </source>
</evidence>
<evidence type="ECO:0000313" key="13">
    <source>
        <dbReference type="RefSeq" id="XP_030372978.1"/>
    </source>
</evidence>
<keyword evidence="2 10" id="KW-0963">Cytoplasm</keyword>
<comment type="subcellular location">
    <subcellularLocation>
        <location evidence="10">Cytoplasm</location>
    </subcellularLocation>
    <subcellularLocation>
        <location evidence="10">Nucleus</location>
    </subcellularLocation>
</comment>
<dbReference type="AlphaFoldDB" id="A0A6J2TCX6"/>
<accession>A0A6J2TCX6</accession>
<comment type="subunit">
    <text evidence="9">The 26S proteasome consists of a 20S proteasome core and two 19S regulatory subunits. The 20S proteasome core is composed of 28 subunits that are arranged in four stacked rings, resulting in a barrel-shaped structure. The two end rings are each formed by seven alpha subunits, and the two central rings are each formed by seven beta subunits. The catalytic chamber with the active sites is on the inside of the barrel.</text>
</comment>
<dbReference type="InterPro" id="IPR029055">
    <property type="entry name" value="Ntn_hydrolases_N"/>
</dbReference>
<dbReference type="PANTHER" id="PTHR32194">
    <property type="entry name" value="METALLOPROTEASE TLDD"/>
    <property type="match status" value="1"/>
</dbReference>
<evidence type="ECO:0000256" key="5">
    <source>
        <dbReference type="ARBA" id="ARBA00022801"/>
    </source>
</evidence>
<dbReference type="Proteomes" id="UP000504634">
    <property type="component" value="Unplaced"/>
</dbReference>
<evidence type="ECO:0000313" key="12">
    <source>
        <dbReference type="Proteomes" id="UP000504634"/>
    </source>
</evidence>
<feature type="compositionally biased region" description="Polar residues" evidence="11">
    <location>
        <begin position="256"/>
        <end position="265"/>
    </location>
</feature>
<dbReference type="InterPro" id="IPR016050">
    <property type="entry name" value="Proteasome_bsu_CS"/>
</dbReference>
<keyword evidence="12" id="KW-1185">Reference proteome</keyword>
<proteinExistence type="inferred from homology"/>
<sequence>MSNPTGFNFDNVRCNNMLKKEGLEEPTPFLTGTSLVGIIYGDGIIIGADERETNGKVVVSTHSRKIYRLHDNIYCAASGISADVDSVVYLLQSQLRLHYLERERLVPVVCANTFARQTLFRYNGKMLCNLIIAGVWKNEMDLYCTRFEGYSERVPYASLGTGSVGAMAVLESRWHRNLCEGEARQLVLDAVNAGIEGDPLSGNSTDLLIVRRNGSVEKVTIPSIRDNGKDASKVRPARRLQELDMPFTEKVTYKSNAMQCPQENANQHEEKPEEVPEINVPKRSGDPPANGPPPKKSR</sequence>
<comment type="subunit">
    <text evidence="10">Component of the proteasome complex.</text>
</comment>
<dbReference type="GO" id="GO:0005737">
    <property type="term" value="C:cytoplasm"/>
    <property type="evidence" value="ECO:0007669"/>
    <property type="project" value="UniProtKB-SubCell"/>
</dbReference>
<name>A0A6J2TCX6_DROLE</name>
<gene>
    <name evidence="13" type="primary">LOC115622969</name>
</gene>
<dbReference type="PROSITE" id="PS00854">
    <property type="entry name" value="PROTEASOME_BETA_1"/>
    <property type="match status" value="1"/>
</dbReference>
<dbReference type="PROSITE" id="PS51476">
    <property type="entry name" value="PROTEASOME_BETA_2"/>
    <property type="match status" value="1"/>
</dbReference>
<comment type="catalytic activity">
    <reaction evidence="1">
        <text>Cleavage of peptide bonds with very broad specificity.</text>
        <dbReference type="EC" id="3.4.25.1"/>
    </reaction>
</comment>
<organism evidence="12 13">
    <name type="scientific">Drosophila lebanonensis</name>
    <name type="common">Fruit fly</name>
    <name type="synonym">Scaptodrosophila lebanonensis</name>
    <dbReference type="NCBI Taxonomy" id="7225"/>
    <lineage>
        <taxon>Eukaryota</taxon>
        <taxon>Metazoa</taxon>
        <taxon>Ecdysozoa</taxon>
        <taxon>Arthropoda</taxon>
        <taxon>Hexapoda</taxon>
        <taxon>Insecta</taxon>
        <taxon>Pterygota</taxon>
        <taxon>Neoptera</taxon>
        <taxon>Endopterygota</taxon>
        <taxon>Diptera</taxon>
        <taxon>Brachycera</taxon>
        <taxon>Muscomorpha</taxon>
        <taxon>Ephydroidea</taxon>
        <taxon>Drosophilidae</taxon>
        <taxon>Scaptodrosophila</taxon>
    </lineage>
</organism>
<evidence type="ECO:0000256" key="2">
    <source>
        <dbReference type="ARBA" id="ARBA00022490"/>
    </source>
</evidence>
<keyword evidence="3" id="KW-0645">Protease</keyword>
<dbReference type="GO" id="GO:0004298">
    <property type="term" value="F:threonine-type endopeptidase activity"/>
    <property type="evidence" value="ECO:0007669"/>
    <property type="project" value="UniProtKB-KW"/>
</dbReference>
<feature type="region of interest" description="Disordered" evidence="11">
    <location>
        <begin position="256"/>
        <end position="298"/>
    </location>
</feature>
<evidence type="ECO:0000256" key="8">
    <source>
        <dbReference type="ARBA" id="ARBA00024953"/>
    </source>
</evidence>
<evidence type="ECO:0000256" key="4">
    <source>
        <dbReference type="ARBA" id="ARBA00022698"/>
    </source>
</evidence>
<evidence type="ECO:0000256" key="9">
    <source>
        <dbReference type="ARBA" id="ARBA00026071"/>
    </source>
</evidence>
<evidence type="ECO:0000256" key="3">
    <source>
        <dbReference type="ARBA" id="ARBA00022670"/>
    </source>
</evidence>
<reference evidence="13" key="1">
    <citation type="submission" date="2025-08" db="UniProtKB">
        <authorList>
            <consortium name="RefSeq"/>
        </authorList>
    </citation>
    <scope>IDENTIFICATION</scope>
    <source>
        <strain evidence="13">11010-0011.00</strain>
        <tissue evidence="13">Whole body</tissue>
    </source>
</reference>
<evidence type="ECO:0000256" key="11">
    <source>
        <dbReference type="SAM" id="MobiDB-lite"/>
    </source>
</evidence>
<dbReference type="Pfam" id="PF00227">
    <property type="entry name" value="Proteasome"/>
    <property type="match status" value="1"/>
</dbReference>
<comment type="function">
    <text evidence="8">Non-catalytic component of the proteasome, a multicatalytic proteinase complex which is characterized by its ability to cleave peptides with Arg, Phe, Tyr, Leu, and Glu adjacent to the leaving group at neutral or slightly basic pH. The proteasome has an ATP-dependent proteolytic activity.</text>
</comment>
<dbReference type="SUPFAM" id="SSF56235">
    <property type="entry name" value="N-terminal nucleophile aminohydrolases (Ntn hydrolases)"/>
    <property type="match status" value="1"/>
</dbReference>
<dbReference type="RefSeq" id="XP_030372978.1">
    <property type="nucleotide sequence ID" value="XM_030517118.1"/>
</dbReference>
<comment type="function">
    <text evidence="10">Component of the proteasome, a multicatalytic proteinase complex which is characterized by its ability to cleave peptides with Arg, Phe, Tyr, Leu, and Glu adjacent to the leaving group at neutral or slightly basic pH. The proteasome has an ATP-dependent proteolytic activity.</text>
</comment>
<protein>
    <recommendedName>
        <fullName evidence="10">Proteasome subunit beta</fullName>
    </recommendedName>
</protein>
<dbReference type="Gene3D" id="3.60.20.10">
    <property type="entry name" value="Glutamine Phosphoribosylpyrophosphate, subunit 1, domain 1"/>
    <property type="match status" value="1"/>
</dbReference>
<keyword evidence="4" id="KW-0888">Threonine protease</keyword>
<dbReference type="PANTHER" id="PTHR32194:SF4">
    <property type="entry name" value="PROTEASOME SUBUNIT BETA TYPE-7"/>
    <property type="match status" value="1"/>
</dbReference>